<dbReference type="AlphaFoldDB" id="A0A9P7SY54"/>
<dbReference type="EMBL" id="SRPW01002056">
    <property type="protein sequence ID" value="KAG5996345.1"/>
    <property type="molecule type" value="Genomic_DNA"/>
</dbReference>
<keyword evidence="1" id="KW-0732">Signal</keyword>
<reference evidence="2" key="1">
    <citation type="journal article" date="2020" name="bioRxiv">
        <title>Whole genome comparisons of ergot fungi reveals the divergence and evolution of species within the genus Claviceps are the result of varying mechanisms driving genome evolution and host range expansion.</title>
        <authorList>
            <person name="Wyka S.A."/>
            <person name="Mondo S.J."/>
            <person name="Liu M."/>
            <person name="Dettman J."/>
            <person name="Nalam V."/>
            <person name="Broders K.D."/>
        </authorList>
    </citation>
    <scope>NUCLEOTIDE SEQUENCE</scope>
    <source>
        <strain evidence="2">CCC 602</strain>
    </source>
</reference>
<accession>A0A9P7SY54</accession>
<feature type="signal peptide" evidence="1">
    <location>
        <begin position="1"/>
        <end position="17"/>
    </location>
</feature>
<protein>
    <recommendedName>
        <fullName evidence="4">SCP domain-containing protein</fullName>
    </recommendedName>
</protein>
<dbReference type="Proteomes" id="UP000748025">
    <property type="component" value="Unassembled WGS sequence"/>
</dbReference>
<proteinExistence type="predicted"/>
<comment type="caution">
    <text evidence="2">The sequence shown here is derived from an EMBL/GenBank/DDBJ whole genome shotgun (WGS) entry which is preliminary data.</text>
</comment>
<feature type="chain" id="PRO_5040513234" description="SCP domain-containing protein" evidence="1">
    <location>
        <begin position="18"/>
        <end position="209"/>
    </location>
</feature>
<dbReference type="PANTHER" id="PTHR35605">
    <property type="entry name" value="ECP2 EFFECTOR PROTEIN DOMAIN-CONTAINING PROTEIN-RELATED"/>
    <property type="match status" value="1"/>
</dbReference>
<name>A0A9P7SY54_9HYPO</name>
<sequence length="209" mass="22755">MVLLRTLLCLGAVSSQADFEKALAVDAPISGYSVANLAWDIELPAGNDSVNFTGTIQQVQAQLKELNPGWAQDFMKKQSAAVGGHGDAHLLARDEPLKVYCSSLAEKWHYAETSHIKEGIEYLYGSSGKPKNGPGPGACARLSCSYRSAIWWCHDNNSEFELDGYKEVAYAASAIVEKCARGWQRAVVKGQAFMPGNWNVVVRHDMASC</sequence>
<keyword evidence="3" id="KW-1185">Reference proteome</keyword>
<evidence type="ECO:0000313" key="2">
    <source>
        <dbReference type="EMBL" id="KAG5996345.1"/>
    </source>
</evidence>
<dbReference type="PANTHER" id="PTHR35605:SF1">
    <property type="entry name" value="ECP2 EFFECTOR PROTEIN DOMAIN-CONTAINING PROTEIN-RELATED"/>
    <property type="match status" value="1"/>
</dbReference>
<dbReference type="OrthoDB" id="3552888at2759"/>
<evidence type="ECO:0000313" key="3">
    <source>
        <dbReference type="Proteomes" id="UP000748025"/>
    </source>
</evidence>
<organism evidence="2 3">
    <name type="scientific">Claviceps pusilla</name>
    <dbReference type="NCBI Taxonomy" id="123648"/>
    <lineage>
        <taxon>Eukaryota</taxon>
        <taxon>Fungi</taxon>
        <taxon>Dikarya</taxon>
        <taxon>Ascomycota</taxon>
        <taxon>Pezizomycotina</taxon>
        <taxon>Sordariomycetes</taxon>
        <taxon>Hypocreomycetidae</taxon>
        <taxon>Hypocreales</taxon>
        <taxon>Clavicipitaceae</taxon>
        <taxon>Claviceps</taxon>
    </lineage>
</organism>
<gene>
    <name evidence="2" type="ORF">E4U43_002870</name>
</gene>
<evidence type="ECO:0000256" key="1">
    <source>
        <dbReference type="SAM" id="SignalP"/>
    </source>
</evidence>
<evidence type="ECO:0008006" key="4">
    <source>
        <dbReference type="Google" id="ProtNLM"/>
    </source>
</evidence>